<dbReference type="eggNOG" id="ENOG502RN82">
    <property type="taxonomic scope" value="Eukaryota"/>
</dbReference>
<evidence type="ECO:0000256" key="1">
    <source>
        <dbReference type="SAM" id="MobiDB-lite"/>
    </source>
</evidence>
<accession>A0A0C4DN49</accession>
<reference evidence="2" key="2">
    <citation type="submission" date="2010-05" db="EMBL/GenBank/DDBJ databases">
        <title>The Genome Sequence of Magnaporthe poae strain ATCC 64411.</title>
        <authorList>
            <consortium name="The Broad Institute Genome Sequencing Platform"/>
            <consortium name="Broad Institute Genome Sequencing Center for Infectious Disease"/>
            <person name="Ma L.-J."/>
            <person name="Dead R."/>
            <person name="Young S."/>
            <person name="Zeng Q."/>
            <person name="Koehrsen M."/>
            <person name="Alvarado L."/>
            <person name="Berlin A."/>
            <person name="Chapman S.B."/>
            <person name="Chen Z."/>
            <person name="Freedman E."/>
            <person name="Gellesch M."/>
            <person name="Goldberg J."/>
            <person name="Griggs A."/>
            <person name="Gujja S."/>
            <person name="Heilman E.R."/>
            <person name="Heiman D."/>
            <person name="Hepburn T."/>
            <person name="Howarth C."/>
            <person name="Jen D."/>
            <person name="Larson L."/>
            <person name="Mehta T."/>
            <person name="Neiman D."/>
            <person name="Pearson M."/>
            <person name="Roberts A."/>
            <person name="Saif S."/>
            <person name="Shea T."/>
            <person name="Shenoy N."/>
            <person name="Sisk P."/>
            <person name="Stolte C."/>
            <person name="Sykes S."/>
            <person name="Walk T."/>
            <person name="White J."/>
            <person name="Yandava C."/>
            <person name="Haas B."/>
            <person name="Nusbaum C."/>
            <person name="Birren B."/>
        </authorList>
    </citation>
    <scope>NUCLEOTIDE SEQUENCE</scope>
    <source>
        <strain evidence="2">ATCC 64411</strain>
    </source>
</reference>
<feature type="region of interest" description="Disordered" evidence="1">
    <location>
        <begin position="1"/>
        <end position="42"/>
    </location>
</feature>
<evidence type="ECO:0000313" key="3">
    <source>
        <dbReference type="EnsemblFungi" id="MAPG_01223T0"/>
    </source>
</evidence>
<reference evidence="4" key="1">
    <citation type="submission" date="2010-05" db="EMBL/GenBank/DDBJ databases">
        <title>The genome sequence of Magnaporthe poae strain ATCC 64411.</title>
        <authorList>
            <person name="Ma L.-J."/>
            <person name="Dead R."/>
            <person name="Young S."/>
            <person name="Zeng Q."/>
            <person name="Koehrsen M."/>
            <person name="Alvarado L."/>
            <person name="Berlin A."/>
            <person name="Chapman S.B."/>
            <person name="Chen Z."/>
            <person name="Freedman E."/>
            <person name="Gellesch M."/>
            <person name="Goldberg J."/>
            <person name="Griggs A."/>
            <person name="Gujja S."/>
            <person name="Heilman E.R."/>
            <person name="Heiman D."/>
            <person name="Hepburn T."/>
            <person name="Howarth C."/>
            <person name="Jen D."/>
            <person name="Larson L."/>
            <person name="Mehta T."/>
            <person name="Neiman D."/>
            <person name="Pearson M."/>
            <person name="Roberts A."/>
            <person name="Saif S."/>
            <person name="Shea T."/>
            <person name="Shenoy N."/>
            <person name="Sisk P."/>
            <person name="Stolte C."/>
            <person name="Sykes S."/>
            <person name="Walk T."/>
            <person name="White J."/>
            <person name="Yandava C."/>
            <person name="Haas B."/>
            <person name="Nusbaum C."/>
            <person name="Birren B."/>
        </authorList>
    </citation>
    <scope>NUCLEOTIDE SEQUENCE [LARGE SCALE GENOMIC DNA]</scope>
    <source>
        <strain evidence="4">ATCC 64411 / 73-15</strain>
    </source>
</reference>
<organism evidence="3 4">
    <name type="scientific">Magnaporthiopsis poae (strain ATCC 64411 / 73-15)</name>
    <name type="common">Kentucky bluegrass fungus</name>
    <name type="synonym">Magnaporthe poae</name>
    <dbReference type="NCBI Taxonomy" id="644358"/>
    <lineage>
        <taxon>Eukaryota</taxon>
        <taxon>Fungi</taxon>
        <taxon>Dikarya</taxon>
        <taxon>Ascomycota</taxon>
        <taxon>Pezizomycotina</taxon>
        <taxon>Sordariomycetes</taxon>
        <taxon>Sordariomycetidae</taxon>
        <taxon>Magnaporthales</taxon>
        <taxon>Magnaporthaceae</taxon>
        <taxon>Magnaporthiopsis</taxon>
    </lineage>
</organism>
<dbReference type="Proteomes" id="UP000011715">
    <property type="component" value="Unassembled WGS sequence"/>
</dbReference>
<feature type="compositionally biased region" description="Polar residues" evidence="1">
    <location>
        <begin position="15"/>
        <end position="31"/>
    </location>
</feature>
<dbReference type="VEuPathDB" id="FungiDB:MAPG_01223"/>
<name>A0A0C4DN49_MAGP6</name>
<keyword evidence="4" id="KW-1185">Reference proteome</keyword>
<dbReference type="EnsemblFungi" id="MAPG_01223T0">
    <property type="protein sequence ID" value="MAPG_01223T0"/>
    <property type="gene ID" value="MAPG_01223"/>
</dbReference>
<feature type="region of interest" description="Disordered" evidence="1">
    <location>
        <begin position="58"/>
        <end position="81"/>
    </location>
</feature>
<sequence length="221" mass="24243">MASLGFFSSKGRATRCQQLKETPTSSQPSSVRSDRRTLGGEDYFTDDESLVLVLSPEESLEVPAPQPSFTQAAEKRNNTRPNIMSSGGLFYGWEGLSSPTQHPTHDDGVFGAMPSAAVLRSRHPTEAQDSASSSPPTRCRTGYPDAWLEPQELDPMSSGTVFKSLADLKDPDYLTRRCKRQDGDEVDHLDLMSGGVMFRSVEDLHDPAALRKTALARAHTR</sequence>
<dbReference type="EMBL" id="ADBL01000286">
    <property type="status" value="NOT_ANNOTATED_CDS"/>
    <property type="molecule type" value="Genomic_DNA"/>
</dbReference>
<feature type="region of interest" description="Disordered" evidence="1">
    <location>
        <begin position="121"/>
        <end position="140"/>
    </location>
</feature>
<feature type="compositionally biased region" description="Polar residues" evidence="1">
    <location>
        <begin position="127"/>
        <end position="136"/>
    </location>
</feature>
<reference evidence="3" key="4">
    <citation type="journal article" date="2015" name="G3 (Bethesda)">
        <title>Genome sequences of three phytopathogenic species of the Magnaporthaceae family of fungi.</title>
        <authorList>
            <person name="Okagaki L.H."/>
            <person name="Nunes C.C."/>
            <person name="Sailsbery J."/>
            <person name="Clay B."/>
            <person name="Brown D."/>
            <person name="John T."/>
            <person name="Oh Y."/>
            <person name="Young N."/>
            <person name="Fitzgerald M."/>
            <person name="Haas B.J."/>
            <person name="Zeng Q."/>
            <person name="Young S."/>
            <person name="Adiconis X."/>
            <person name="Fan L."/>
            <person name="Levin J.Z."/>
            <person name="Mitchell T.K."/>
            <person name="Okubara P.A."/>
            <person name="Farman M.L."/>
            <person name="Kohn L.M."/>
            <person name="Birren B."/>
            <person name="Ma L.-J."/>
            <person name="Dean R.A."/>
        </authorList>
    </citation>
    <scope>NUCLEOTIDE SEQUENCE</scope>
    <source>
        <strain evidence="3">ATCC 64411 / 73-15</strain>
    </source>
</reference>
<dbReference type="AlphaFoldDB" id="A0A0C4DN49"/>
<evidence type="ECO:0000313" key="4">
    <source>
        <dbReference type="Proteomes" id="UP000011715"/>
    </source>
</evidence>
<gene>
    <name evidence="2" type="ORF">MAPG_01223</name>
</gene>
<proteinExistence type="predicted"/>
<evidence type="ECO:0000313" key="2">
    <source>
        <dbReference type="EMBL" id="KLU82146.1"/>
    </source>
</evidence>
<dbReference type="EMBL" id="GL876966">
    <property type="protein sequence ID" value="KLU82146.1"/>
    <property type="molecule type" value="Genomic_DNA"/>
</dbReference>
<reference evidence="3" key="5">
    <citation type="submission" date="2015-06" db="UniProtKB">
        <authorList>
            <consortium name="EnsemblFungi"/>
        </authorList>
    </citation>
    <scope>IDENTIFICATION</scope>
    <source>
        <strain evidence="3">ATCC 64411</strain>
    </source>
</reference>
<reference evidence="2" key="3">
    <citation type="submission" date="2011-03" db="EMBL/GenBank/DDBJ databases">
        <title>Annotation of Magnaporthe poae ATCC 64411.</title>
        <authorList>
            <person name="Ma L.-J."/>
            <person name="Dead R."/>
            <person name="Young S.K."/>
            <person name="Zeng Q."/>
            <person name="Gargeya S."/>
            <person name="Fitzgerald M."/>
            <person name="Haas B."/>
            <person name="Abouelleil A."/>
            <person name="Alvarado L."/>
            <person name="Arachchi H.M."/>
            <person name="Berlin A."/>
            <person name="Brown A."/>
            <person name="Chapman S.B."/>
            <person name="Chen Z."/>
            <person name="Dunbar C."/>
            <person name="Freedman E."/>
            <person name="Gearin G."/>
            <person name="Gellesch M."/>
            <person name="Goldberg J."/>
            <person name="Griggs A."/>
            <person name="Gujja S."/>
            <person name="Heiman D."/>
            <person name="Howarth C."/>
            <person name="Larson L."/>
            <person name="Lui A."/>
            <person name="MacDonald P.J.P."/>
            <person name="Mehta T."/>
            <person name="Montmayeur A."/>
            <person name="Murphy C."/>
            <person name="Neiman D."/>
            <person name="Pearson M."/>
            <person name="Priest M."/>
            <person name="Roberts A."/>
            <person name="Saif S."/>
            <person name="Shea T."/>
            <person name="Shenoy N."/>
            <person name="Sisk P."/>
            <person name="Stolte C."/>
            <person name="Sykes S."/>
            <person name="Yandava C."/>
            <person name="Wortman J."/>
            <person name="Nusbaum C."/>
            <person name="Birren B."/>
        </authorList>
    </citation>
    <scope>NUCLEOTIDE SEQUENCE</scope>
    <source>
        <strain evidence="2">ATCC 64411</strain>
    </source>
</reference>
<protein>
    <submittedName>
        <fullName evidence="2 3">Uncharacterized protein</fullName>
    </submittedName>
</protein>